<comment type="caution">
    <text evidence="3">The sequence shown here is derived from an EMBL/GenBank/DDBJ whole genome shotgun (WGS) entry which is preliminary data.</text>
</comment>
<accession>A0A9P6QIJ9</accession>
<feature type="transmembrane region" description="Helical" evidence="2">
    <location>
        <begin position="227"/>
        <end position="244"/>
    </location>
</feature>
<feature type="transmembrane region" description="Helical" evidence="2">
    <location>
        <begin position="199"/>
        <end position="221"/>
    </location>
</feature>
<feature type="compositionally biased region" description="Low complexity" evidence="1">
    <location>
        <begin position="173"/>
        <end position="186"/>
    </location>
</feature>
<evidence type="ECO:0000256" key="1">
    <source>
        <dbReference type="SAM" id="MobiDB-lite"/>
    </source>
</evidence>
<dbReference type="AlphaFoldDB" id="A0A9P6QIJ9"/>
<dbReference type="EMBL" id="JAAAJB010000017">
    <property type="protein sequence ID" value="KAG0269839.1"/>
    <property type="molecule type" value="Genomic_DNA"/>
</dbReference>
<dbReference type="OrthoDB" id="2126185at2759"/>
<keyword evidence="2" id="KW-0472">Membrane</keyword>
<dbReference type="Pfam" id="PF11196">
    <property type="entry name" value="DUF2834"/>
    <property type="match status" value="1"/>
</dbReference>
<evidence type="ECO:0000313" key="3">
    <source>
        <dbReference type="EMBL" id="KAG0269839.1"/>
    </source>
</evidence>
<feature type="region of interest" description="Disordered" evidence="1">
    <location>
        <begin position="173"/>
        <end position="192"/>
    </location>
</feature>
<feature type="transmembrane region" description="Helical" evidence="2">
    <location>
        <begin position="363"/>
        <end position="387"/>
    </location>
</feature>
<evidence type="ECO:0000313" key="4">
    <source>
        <dbReference type="Proteomes" id="UP000807716"/>
    </source>
</evidence>
<dbReference type="Proteomes" id="UP000807716">
    <property type="component" value="Unassembled WGS sequence"/>
</dbReference>
<evidence type="ECO:0000256" key="2">
    <source>
        <dbReference type="SAM" id="Phobius"/>
    </source>
</evidence>
<protein>
    <submittedName>
        <fullName evidence="3">Uncharacterized protein</fullName>
    </submittedName>
</protein>
<organism evidence="3 4">
    <name type="scientific">Actinomortierella ambigua</name>
    <dbReference type="NCBI Taxonomy" id="1343610"/>
    <lineage>
        <taxon>Eukaryota</taxon>
        <taxon>Fungi</taxon>
        <taxon>Fungi incertae sedis</taxon>
        <taxon>Mucoromycota</taxon>
        <taxon>Mortierellomycotina</taxon>
        <taxon>Mortierellomycetes</taxon>
        <taxon>Mortierellales</taxon>
        <taxon>Mortierellaceae</taxon>
        <taxon>Actinomortierella</taxon>
    </lineage>
</organism>
<keyword evidence="2" id="KW-1133">Transmembrane helix</keyword>
<proteinExistence type="predicted"/>
<keyword evidence="2" id="KW-0812">Transmembrane</keyword>
<sequence length="423" mass="47971">MASTLYYKAVASIAAYFTTVLSALFVCIYRTRLTASNAFYILIATASLFTTWYYILSWFHVEYVALGSNLDRFILESDLFVKAYALVTDNLSKWWWSSQLLIGTGTLLTFWSVEGQSLRLEVEEHNHQNRTKNNFKKRTWTPTWWFVLLGFFGSMSVGGPLFLAQLDNQDRQQQQQQQQQRSSNNSIKRTTTTCHARSVPGWLVLTILLGEISVLLTPFFATTDKRFTINLMLTHAFFLIPALFSFDPRLTRGGWSGRMTLPRLYILLALIALVSQFAYTLPFLTFGNNVRFSNIFESLLHYSGLRDSSSSHLHAQPALSVKDLYWALWDNHCQTSISADLVFNNLLAAIVMVRTSASMGKAAVGWILTAWMPLLSVSTVLPLFLAWKERQDTVGSPATVKTLNAAAKAGIHLDQNKEQRHMD</sequence>
<name>A0A9P6QIJ9_9FUNG</name>
<feature type="transmembrane region" description="Helical" evidence="2">
    <location>
        <begin position="144"/>
        <end position="164"/>
    </location>
</feature>
<feature type="transmembrane region" description="Helical" evidence="2">
    <location>
        <begin position="264"/>
        <end position="284"/>
    </location>
</feature>
<keyword evidence="4" id="KW-1185">Reference proteome</keyword>
<gene>
    <name evidence="3" type="ORF">DFQ27_001959</name>
</gene>
<dbReference type="InterPro" id="IPR021362">
    <property type="entry name" value="DUF2834"/>
</dbReference>
<feature type="transmembrane region" description="Helical" evidence="2">
    <location>
        <begin position="6"/>
        <end position="27"/>
    </location>
</feature>
<feature type="transmembrane region" description="Helical" evidence="2">
    <location>
        <begin position="39"/>
        <end position="61"/>
    </location>
</feature>
<reference evidence="3" key="1">
    <citation type="journal article" date="2020" name="Fungal Divers.">
        <title>Resolving the Mortierellaceae phylogeny through synthesis of multi-gene phylogenetics and phylogenomics.</title>
        <authorList>
            <person name="Vandepol N."/>
            <person name="Liber J."/>
            <person name="Desiro A."/>
            <person name="Na H."/>
            <person name="Kennedy M."/>
            <person name="Barry K."/>
            <person name="Grigoriev I.V."/>
            <person name="Miller A.N."/>
            <person name="O'Donnell K."/>
            <person name="Stajich J.E."/>
            <person name="Bonito G."/>
        </authorList>
    </citation>
    <scope>NUCLEOTIDE SEQUENCE</scope>
    <source>
        <strain evidence="3">BC1065</strain>
    </source>
</reference>